<accession>A0A9P8TFA1</accession>
<organism evidence="1 2">
    <name type="scientific">Wickerhamomyces pijperi</name>
    <name type="common">Yeast</name>
    <name type="synonym">Pichia pijperi</name>
    <dbReference type="NCBI Taxonomy" id="599730"/>
    <lineage>
        <taxon>Eukaryota</taxon>
        <taxon>Fungi</taxon>
        <taxon>Dikarya</taxon>
        <taxon>Ascomycota</taxon>
        <taxon>Saccharomycotina</taxon>
        <taxon>Saccharomycetes</taxon>
        <taxon>Phaffomycetales</taxon>
        <taxon>Wickerhamomycetaceae</taxon>
        <taxon>Wickerhamomyces</taxon>
    </lineage>
</organism>
<reference evidence="1" key="1">
    <citation type="journal article" date="2021" name="Open Biol.">
        <title>Shared evolutionary footprints suggest mitochondrial oxidative damage underlies multiple complex I losses in fungi.</title>
        <authorList>
            <person name="Schikora-Tamarit M.A."/>
            <person name="Marcet-Houben M."/>
            <person name="Nosek J."/>
            <person name="Gabaldon T."/>
        </authorList>
    </citation>
    <scope>NUCLEOTIDE SEQUENCE</scope>
    <source>
        <strain evidence="1">CBS2887</strain>
    </source>
</reference>
<dbReference type="AlphaFoldDB" id="A0A9P8TFA1"/>
<comment type="caution">
    <text evidence="1">The sequence shown here is derived from an EMBL/GenBank/DDBJ whole genome shotgun (WGS) entry which is preliminary data.</text>
</comment>
<gene>
    <name evidence="1" type="ORF">WICPIJ_009116</name>
</gene>
<reference evidence="1" key="2">
    <citation type="submission" date="2021-01" db="EMBL/GenBank/DDBJ databases">
        <authorList>
            <person name="Schikora-Tamarit M.A."/>
        </authorList>
    </citation>
    <scope>NUCLEOTIDE SEQUENCE</scope>
    <source>
        <strain evidence="1">CBS2887</strain>
    </source>
</reference>
<evidence type="ECO:0000313" key="1">
    <source>
        <dbReference type="EMBL" id="KAH3676460.1"/>
    </source>
</evidence>
<dbReference type="EMBL" id="JAEUBG010005277">
    <property type="protein sequence ID" value="KAH3676460.1"/>
    <property type="molecule type" value="Genomic_DNA"/>
</dbReference>
<evidence type="ECO:0000313" key="2">
    <source>
        <dbReference type="Proteomes" id="UP000774326"/>
    </source>
</evidence>
<keyword evidence="2" id="KW-1185">Reference proteome</keyword>
<sequence>MYHLSEDKSKKFELISSSSNITDTTSASASSSSPQIPINNGSKSSVSLILRFVSSEIHHSIEFPQLTDIETPNYTYATCSSLSYEQSSSASSDDTTVEPSYIDKLPFEIRYIIAENLSQYDAVNLLCVNKSFFRSTIPRIYHTIVIDPSYSYFDQDIYELDYGVNTVNEVTFIKGKYSFKEFLKQLNEDLTLINGEDGLPMTYSRLVNEIKVVELPDNFYTPFDLQFFSTMSIKKMRNLHKFHWNSEVELPFDVVERLQNKQNFNSLQLNLDFKKLAGIGLSLSQDFSYRDYFSFFQGFRQLEKLSIESFQNSNNLYLLFNNLVKGNMKMTLSDHSLSRLSVLKLARFNSANHNIKNLSSSLLVLTQYIIANDGVDMSEYDLDCTQSLVRSIGKANDNLKGLKKVSFDSFLVATKDAQLLSEHIVMANITQLELRNVTEVQMLDDSPYPLSNSEIFSRLDEGFLQRLSRSLINLQKLYIDYRESLRDTVPKFIETLKMINSAGGLKELDITIRWNVTKICSVSSWKDLCTQYIKAILSHSATLEKLSLDTKEDSVFSELHKLIPPDLLMELKKLTRVVSLRLHGYSIQPFAPALVESLSELRYLELFGSGAGGAPHMGQQVVHDGVLDDWLRVQHVASAINRSNQNIKFIKIDKCLFEIQNQQFVVPRYSNLERWFDEKVRVSLARDFSG</sequence>
<evidence type="ECO:0008006" key="3">
    <source>
        <dbReference type="Google" id="ProtNLM"/>
    </source>
</evidence>
<name>A0A9P8TFA1_WICPI</name>
<dbReference type="SUPFAM" id="SSF52047">
    <property type="entry name" value="RNI-like"/>
    <property type="match status" value="1"/>
</dbReference>
<dbReference type="OrthoDB" id="4024240at2759"/>
<dbReference type="Proteomes" id="UP000774326">
    <property type="component" value="Unassembled WGS sequence"/>
</dbReference>
<proteinExistence type="predicted"/>
<protein>
    <recommendedName>
        <fullName evidence="3">F-box domain-containing protein</fullName>
    </recommendedName>
</protein>